<feature type="signal peptide" evidence="5">
    <location>
        <begin position="1"/>
        <end position="24"/>
    </location>
</feature>
<dbReference type="EMBL" id="CP127294">
    <property type="protein sequence ID" value="WIX82457.1"/>
    <property type="molecule type" value="Genomic_DNA"/>
</dbReference>
<reference evidence="7 8" key="1">
    <citation type="submission" date="2023-06" db="EMBL/GenBank/DDBJ databases">
        <authorList>
            <person name="Oyuntsetseg B."/>
            <person name="Kim S.B."/>
        </authorList>
    </citation>
    <scope>NUCLEOTIDE SEQUENCE [LARGE SCALE GENOMIC DNA]</scope>
    <source>
        <strain evidence="7 8">2-15</strain>
    </source>
</reference>
<evidence type="ECO:0000256" key="2">
    <source>
        <dbReference type="ARBA" id="ARBA00005695"/>
    </source>
</evidence>
<dbReference type="PANTHER" id="PTHR30290:SF10">
    <property type="entry name" value="PERIPLASMIC OLIGOPEPTIDE-BINDING PROTEIN-RELATED"/>
    <property type="match status" value="1"/>
</dbReference>
<dbReference type="GO" id="GO:0042597">
    <property type="term" value="C:periplasmic space"/>
    <property type="evidence" value="ECO:0007669"/>
    <property type="project" value="UniProtKB-ARBA"/>
</dbReference>
<dbReference type="GO" id="GO:0043190">
    <property type="term" value="C:ATP-binding cassette (ABC) transporter complex"/>
    <property type="evidence" value="ECO:0007669"/>
    <property type="project" value="InterPro"/>
</dbReference>
<evidence type="ECO:0000256" key="5">
    <source>
        <dbReference type="SAM" id="SignalP"/>
    </source>
</evidence>
<dbReference type="PANTHER" id="PTHR30290">
    <property type="entry name" value="PERIPLASMIC BINDING COMPONENT OF ABC TRANSPORTER"/>
    <property type="match status" value="1"/>
</dbReference>
<name>A0A9Y2IMB7_9PSEU</name>
<comment type="subcellular location">
    <subcellularLocation>
        <location evidence="1">Cell envelope</location>
    </subcellularLocation>
</comment>
<dbReference type="CDD" id="cd08513">
    <property type="entry name" value="PBP2_thermophilic_Hb8_like"/>
    <property type="match status" value="1"/>
</dbReference>
<dbReference type="RefSeq" id="WP_285973026.1">
    <property type="nucleotide sequence ID" value="NZ_CP127294.1"/>
</dbReference>
<dbReference type="GO" id="GO:1904680">
    <property type="term" value="F:peptide transmembrane transporter activity"/>
    <property type="evidence" value="ECO:0007669"/>
    <property type="project" value="TreeGrafter"/>
</dbReference>
<evidence type="ECO:0000256" key="1">
    <source>
        <dbReference type="ARBA" id="ARBA00004196"/>
    </source>
</evidence>
<dbReference type="InterPro" id="IPR039424">
    <property type="entry name" value="SBP_5"/>
</dbReference>
<protein>
    <submittedName>
        <fullName evidence="7">Peptide ABC transporter substrate-binding protein</fullName>
    </submittedName>
</protein>
<keyword evidence="3" id="KW-0813">Transport</keyword>
<dbReference type="InterPro" id="IPR030678">
    <property type="entry name" value="Peptide/Ni-bd"/>
</dbReference>
<dbReference type="Proteomes" id="UP001236014">
    <property type="component" value="Chromosome"/>
</dbReference>
<dbReference type="AlphaFoldDB" id="A0A9Y2IMB7"/>
<dbReference type="InterPro" id="IPR000914">
    <property type="entry name" value="SBP_5_dom"/>
</dbReference>
<feature type="chain" id="PRO_5040758136" evidence="5">
    <location>
        <begin position="25"/>
        <end position="603"/>
    </location>
</feature>
<organism evidence="7 8">
    <name type="scientific">Amycolatopsis carbonis</name>
    <dbReference type="NCBI Taxonomy" id="715471"/>
    <lineage>
        <taxon>Bacteria</taxon>
        <taxon>Bacillati</taxon>
        <taxon>Actinomycetota</taxon>
        <taxon>Actinomycetes</taxon>
        <taxon>Pseudonocardiales</taxon>
        <taxon>Pseudonocardiaceae</taxon>
        <taxon>Amycolatopsis</taxon>
    </lineage>
</organism>
<evidence type="ECO:0000313" key="8">
    <source>
        <dbReference type="Proteomes" id="UP001236014"/>
    </source>
</evidence>
<dbReference type="GO" id="GO:0015833">
    <property type="term" value="P:peptide transport"/>
    <property type="evidence" value="ECO:0007669"/>
    <property type="project" value="TreeGrafter"/>
</dbReference>
<dbReference type="GO" id="GO:0030313">
    <property type="term" value="C:cell envelope"/>
    <property type="evidence" value="ECO:0007669"/>
    <property type="project" value="UniProtKB-SubCell"/>
</dbReference>
<dbReference type="PIRSF" id="PIRSF002741">
    <property type="entry name" value="MppA"/>
    <property type="match status" value="1"/>
</dbReference>
<dbReference type="Gene3D" id="3.10.105.10">
    <property type="entry name" value="Dipeptide-binding Protein, Domain 3"/>
    <property type="match status" value="1"/>
</dbReference>
<feature type="domain" description="Solute-binding protein family 5" evidence="6">
    <location>
        <begin position="98"/>
        <end position="507"/>
    </location>
</feature>
<gene>
    <name evidence="7" type="ORF">QRX50_17660</name>
</gene>
<dbReference type="KEGG" id="acab:QRX50_17660"/>
<keyword evidence="8" id="KW-1185">Reference proteome</keyword>
<evidence type="ECO:0000256" key="4">
    <source>
        <dbReference type="ARBA" id="ARBA00022729"/>
    </source>
</evidence>
<keyword evidence="4 5" id="KW-0732">Signal</keyword>
<dbReference type="Gene3D" id="3.40.190.10">
    <property type="entry name" value="Periplasmic binding protein-like II"/>
    <property type="match status" value="1"/>
</dbReference>
<evidence type="ECO:0000313" key="7">
    <source>
        <dbReference type="EMBL" id="WIX82457.1"/>
    </source>
</evidence>
<proteinExistence type="inferred from homology"/>
<evidence type="ECO:0000259" key="6">
    <source>
        <dbReference type="Pfam" id="PF00496"/>
    </source>
</evidence>
<accession>A0A9Y2IMB7</accession>
<dbReference type="Pfam" id="PF00496">
    <property type="entry name" value="SBP_bac_5"/>
    <property type="match status" value="1"/>
</dbReference>
<evidence type="ECO:0000256" key="3">
    <source>
        <dbReference type="ARBA" id="ARBA00022448"/>
    </source>
</evidence>
<comment type="similarity">
    <text evidence="2">Belongs to the bacterial solute-binding protein 5 family.</text>
</comment>
<sequence>MARHRWRAALGVTLVAALVLSGCATSREQHGGGAGKPVTGGTARFALPPSATPNWILPISIPGYGASYNGVVRAELYVPLYNYDGTSGSVTLDDPSSAANTPTYSADGKTVTITLKPLTWSTGDPLTSRDVEFWLNLLRAGKDNWGKYSEGLMPDNIKAFHTIDDHTFTLTLDKPYNADWFTANQLSLVVPMPQKAWDRTSAAGPVGDFDRDPAGAKQVFDFLVGQAKQLGTYSTNPLWKVVNGPFTLAGFTASGQVTLNKNPKYTGPDPAKLDTVQFLTFTSSSAEYNVLRAGGVDYGYVPTSNLGQRPKLEAQGYRIEPWNGWSITYSPFNFANPQLGAAFKQLYVRQALQHAVDQDAITSVIWRGTARVDYGPVPQDNDVKYLSARQKTNPYPFDLATARKLLTDHGWKPGSDSVLECAAPGTGPTQCGEGVKAGTRLSLTMLTESGSDETDGTMQELRSELSKIGVEMKINAQPLNTVLANGTACKPEEASCSWQLSYFGTQGSWYFPANPSGEDLFATDAGTNFGGYADKHADDLITATNLATGNQPMLDYSTYLTEQLPVLWLPNPPYQVSAIDTALRGVNQDPLAGLQPQRWYWTR</sequence>
<dbReference type="SUPFAM" id="SSF53850">
    <property type="entry name" value="Periplasmic binding protein-like II"/>
    <property type="match status" value="1"/>
</dbReference>
<dbReference type="PROSITE" id="PS51257">
    <property type="entry name" value="PROKAR_LIPOPROTEIN"/>
    <property type="match status" value="1"/>
</dbReference>